<name>A0A1I7WVD9_HETBA</name>
<dbReference type="SUPFAM" id="SSF53098">
    <property type="entry name" value="Ribonuclease H-like"/>
    <property type="match status" value="1"/>
</dbReference>
<dbReference type="InterPro" id="IPR012337">
    <property type="entry name" value="RNaseH-like_sf"/>
</dbReference>
<evidence type="ECO:0000313" key="1">
    <source>
        <dbReference type="Proteomes" id="UP000095283"/>
    </source>
</evidence>
<keyword evidence="1" id="KW-1185">Reference proteome</keyword>
<dbReference type="GO" id="GO:0003676">
    <property type="term" value="F:nucleic acid binding"/>
    <property type="evidence" value="ECO:0007669"/>
    <property type="project" value="InterPro"/>
</dbReference>
<dbReference type="AlphaFoldDB" id="A0A1I7WVD9"/>
<evidence type="ECO:0000313" key="2">
    <source>
        <dbReference type="WBParaSite" id="Hba_09115"/>
    </source>
</evidence>
<dbReference type="WBParaSite" id="Hba_09115">
    <property type="protein sequence ID" value="Hba_09115"/>
    <property type="gene ID" value="Hba_09115"/>
</dbReference>
<protein>
    <submittedName>
        <fullName evidence="2">Integrase catalytic domain-containing protein</fullName>
    </submittedName>
</protein>
<organism evidence="1 2">
    <name type="scientific">Heterorhabditis bacteriophora</name>
    <name type="common">Entomopathogenic nematode worm</name>
    <dbReference type="NCBI Taxonomy" id="37862"/>
    <lineage>
        <taxon>Eukaryota</taxon>
        <taxon>Metazoa</taxon>
        <taxon>Ecdysozoa</taxon>
        <taxon>Nematoda</taxon>
        <taxon>Chromadorea</taxon>
        <taxon>Rhabditida</taxon>
        <taxon>Rhabditina</taxon>
        <taxon>Rhabditomorpha</taxon>
        <taxon>Strongyloidea</taxon>
        <taxon>Heterorhabditidae</taxon>
        <taxon>Heterorhabditis</taxon>
    </lineage>
</organism>
<dbReference type="InterPro" id="IPR036397">
    <property type="entry name" value="RNaseH_sf"/>
</dbReference>
<accession>A0A1I7WVD9</accession>
<sequence length="178" mass="20802">MSYNYETHCIPRDGEAIRLLTLKYYMDYQHSCHTYTLALLHQRYWIPRAHSIVKGTLYNKYMECRRRTAKPLSLPEMSLLPAIRVNPAIPFDKTGADYCGRFTVTREGEERCYNIWITLFTCLVKRTIHLEMVTELCSETFINAFRRFVVRRGCPSLLLTDNGTNFCGTAELVTSLWP</sequence>
<dbReference type="PANTHER" id="PTHR47331:SF1">
    <property type="entry name" value="GAG-LIKE PROTEIN"/>
    <property type="match status" value="1"/>
</dbReference>
<proteinExistence type="predicted"/>
<reference evidence="2" key="1">
    <citation type="submission" date="2016-11" db="UniProtKB">
        <authorList>
            <consortium name="WormBaseParasite"/>
        </authorList>
    </citation>
    <scope>IDENTIFICATION</scope>
</reference>
<dbReference type="PANTHER" id="PTHR47331">
    <property type="entry name" value="PHD-TYPE DOMAIN-CONTAINING PROTEIN"/>
    <property type="match status" value="1"/>
</dbReference>
<dbReference type="Proteomes" id="UP000095283">
    <property type="component" value="Unplaced"/>
</dbReference>
<dbReference type="Gene3D" id="3.30.420.10">
    <property type="entry name" value="Ribonuclease H-like superfamily/Ribonuclease H"/>
    <property type="match status" value="1"/>
</dbReference>